<dbReference type="Gene3D" id="3.40.50.720">
    <property type="entry name" value="NAD(P)-binding Rossmann-like Domain"/>
    <property type="match status" value="1"/>
</dbReference>
<dbReference type="InterPro" id="IPR001228">
    <property type="entry name" value="IspD"/>
</dbReference>
<dbReference type="InterPro" id="IPR002347">
    <property type="entry name" value="SDR_fam"/>
</dbReference>
<feature type="site" description="Transition state stabilizer" evidence="4">
    <location>
        <position position="30"/>
    </location>
</feature>
<dbReference type="CDD" id="cd02516">
    <property type="entry name" value="CDP-ME_synthetase"/>
    <property type="match status" value="1"/>
</dbReference>
<dbReference type="Pfam" id="PF01128">
    <property type="entry name" value="IspD"/>
    <property type="match status" value="1"/>
</dbReference>
<dbReference type="CDD" id="cd05233">
    <property type="entry name" value="SDR_c"/>
    <property type="match status" value="1"/>
</dbReference>
<keyword evidence="6" id="KW-1185">Reference proteome</keyword>
<dbReference type="EMBL" id="JAJAGO010000005">
    <property type="protein sequence ID" value="MCT2590890.1"/>
    <property type="molecule type" value="Genomic_DNA"/>
</dbReference>
<evidence type="ECO:0000256" key="2">
    <source>
        <dbReference type="ARBA" id="ARBA00022679"/>
    </source>
</evidence>
<comment type="pathway">
    <text evidence="4">Isoprenoid biosynthesis; isopentenyl diphosphate biosynthesis via DXP pathway; isopentenyl diphosphate from 1-deoxy-D-xylulose 5-phosphate: step 2/6.</text>
</comment>
<organism evidence="5 6">
    <name type="scientific">Streptomyces gossypii</name>
    <dbReference type="NCBI Taxonomy" id="2883101"/>
    <lineage>
        <taxon>Bacteria</taxon>
        <taxon>Bacillati</taxon>
        <taxon>Actinomycetota</taxon>
        <taxon>Actinomycetes</taxon>
        <taxon>Kitasatosporales</taxon>
        <taxon>Streptomycetaceae</taxon>
        <taxon>Streptomyces</taxon>
    </lineage>
</organism>
<dbReference type="InterPro" id="IPR034683">
    <property type="entry name" value="IspD/TarI"/>
</dbReference>
<dbReference type="SUPFAM" id="SSF53448">
    <property type="entry name" value="Nucleotide-diphospho-sugar transferases"/>
    <property type="match status" value="1"/>
</dbReference>
<dbReference type="InterPro" id="IPR020904">
    <property type="entry name" value="Sc_DH/Rdtase_CS"/>
</dbReference>
<dbReference type="InterPro" id="IPR036291">
    <property type="entry name" value="NAD(P)-bd_dom_sf"/>
</dbReference>
<dbReference type="Proteomes" id="UP001156389">
    <property type="component" value="Unassembled WGS sequence"/>
</dbReference>
<dbReference type="PROSITE" id="PS00061">
    <property type="entry name" value="ADH_SHORT"/>
    <property type="match status" value="1"/>
</dbReference>
<comment type="function">
    <text evidence="4">Catalyzes the formation of 4-diphosphocytidyl-2-C-methyl-D-erythritol from CTP and 2-C-methyl-D-erythritol 4-phosphate (MEP).</text>
</comment>
<feature type="site" description="Transition state stabilizer" evidence="4">
    <location>
        <position position="37"/>
    </location>
</feature>
<feature type="site" description="Positions MEP for the nucleophilic attack" evidence="4">
    <location>
        <position position="178"/>
    </location>
</feature>
<keyword evidence="4" id="KW-0414">Isoprene biosynthesis</keyword>
<dbReference type="EC" id="2.7.7.60" evidence="4"/>
<keyword evidence="3 4" id="KW-0548">Nucleotidyltransferase</keyword>
<dbReference type="PANTHER" id="PTHR32125">
    <property type="entry name" value="2-C-METHYL-D-ERYTHRITOL 4-PHOSPHATE CYTIDYLYLTRANSFERASE, CHLOROPLASTIC"/>
    <property type="match status" value="1"/>
</dbReference>
<evidence type="ECO:0000256" key="4">
    <source>
        <dbReference type="HAMAP-Rule" id="MF_00108"/>
    </source>
</evidence>
<dbReference type="InterPro" id="IPR029044">
    <property type="entry name" value="Nucleotide-diphossugar_trans"/>
</dbReference>
<evidence type="ECO:0000256" key="3">
    <source>
        <dbReference type="ARBA" id="ARBA00022695"/>
    </source>
</evidence>
<comment type="catalytic activity">
    <reaction evidence="4">
        <text>2-C-methyl-D-erythritol 4-phosphate + CTP + H(+) = 4-CDP-2-C-methyl-D-erythritol + diphosphate</text>
        <dbReference type="Rhea" id="RHEA:13429"/>
        <dbReference type="ChEBI" id="CHEBI:15378"/>
        <dbReference type="ChEBI" id="CHEBI:33019"/>
        <dbReference type="ChEBI" id="CHEBI:37563"/>
        <dbReference type="ChEBI" id="CHEBI:57823"/>
        <dbReference type="ChEBI" id="CHEBI:58262"/>
        <dbReference type="EC" id="2.7.7.60"/>
    </reaction>
</comment>
<protein>
    <recommendedName>
        <fullName evidence="4">2-C-methyl-D-erythritol 4-phosphate cytidylyltransferase</fullName>
        <ecNumber evidence="4">2.7.7.60</ecNumber>
    </recommendedName>
    <alternativeName>
        <fullName evidence="4">4-diphosphocytidyl-2C-methyl-D-erythritol synthase</fullName>
    </alternativeName>
    <alternativeName>
        <fullName evidence="4">MEP cytidylyltransferase</fullName>
        <shortName evidence="4">MCT</shortName>
    </alternativeName>
</protein>
<dbReference type="PANTHER" id="PTHR32125:SF4">
    <property type="entry name" value="2-C-METHYL-D-ERYTHRITOL 4-PHOSPHATE CYTIDYLYLTRANSFERASE, CHLOROPLASTIC"/>
    <property type="match status" value="1"/>
</dbReference>
<name>A0ABT2JU44_9ACTN</name>
<evidence type="ECO:0000256" key="1">
    <source>
        <dbReference type="ARBA" id="ARBA00006484"/>
    </source>
</evidence>
<gene>
    <name evidence="4" type="primary">ispD</name>
    <name evidence="5" type="ORF">LHJ74_13380</name>
</gene>
<evidence type="ECO:0000313" key="6">
    <source>
        <dbReference type="Proteomes" id="UP001156389"/>
    </source>
</evidence>
<reference evidence="5 6" key="1">
    <citation type="submission" date="2021-10" db="EMBL/GenBank/DDBJ databases">
        <title>Streptomyces gossypii sp. nov., isolated from soil collected from cotton field.</title>
        <authorList>
            <person name="Ge X."/>
            <person name="Chen X."/>
            <person name="Liu W."/>
        </authorList>
    </citation>
    <scope>NUCLEOTIDE SEQUENCE [LARGE SCALE GENOMIC DNA]</scope>
    <source>
        <strain evidence="5 6">N2-109</strain>
    </source>
</reference>
<dbReference type="PRINTS" id="PR00081">
    <property type="entry name" value="GDHRDH"/>
</dbReference>
<sequence>MTTHTRGGAATEKGAARTTAVVLAGGTGQRVGLSIPKQLLKIAGKTVIEHTLAVFDQAEGIDDVMVLMTPGYVADVEKIVAKAGLTKVTRVIEGGASRNETTERAIAALGEDLAEGEDCNVLFHDAVRPFLSQRVIQDCVDALGRYQAVDVAIPSADTVIVTRTHGDDGEFITEVPDRSRLRRGQTPQGFTLSTIRRAYEIAGADPNFQATDDCSVVLKYLPEVPIHVVPGDEYNMKVTEPLDVFLADKLFQLASTAAPAQADEGAYRRLLQGRTLVVFGGSYGIGADIADLARASGARVYALGRSSTGTHVENPAHVEEALATAYAESGRIDYVVNTAGVLRIGKLAETDNSTLEEALRVNYLAPVQIARASHKYLAESGGQLLLYTSSSYTRGRAEYSLYSSTKAAMVNLTQALADEWAADRIRVNCVNPERTATPMRTKAFGKEPEGSLLSSQAVARTSLDVLLSDMTGHVIDVRQQDPMRGTAAASAFDQALATVLDRSGDSESAGSL</sequence>
<keyword evidence="2 4" id="KW-0808">Transferase</keyword>
<accession>A0ABT2JU44</accession>
<feature type="site" description="Positions MEP for the nucleophilic attack" evidence="4">
    <location>
        <position position="237"/>
    </location>
</feature>
<comment type="similarity">
    <text evidence="1">Belongs to the short-chain dehydrogenases/reductases (SDR) family.</text>
</comment>
<dbReference type="HAMAP" id="MF_00108">
    <property type="entry name" value="IspD"/>
    <property type="match status" value="1"/>
</dbReference>
<dbReference type="Gene3D" id="3.90.550.10">
    <property type="entry name" value="Spore Coat Polysaccharide Biosynthesis Protein SpsA, Chain A"/>
    <property type="match status" value="1"/>
</dbReference>
<evidence type="ECO:0000313" key="5">
    <source>
        <dbReference type="EMBL" id="MCT2590890.1"/>
    </source>
</evidence>
<dbReference type="GO" id="GO:0016779">
    <property type="term" value="F:nucleotidyltransferase activity"/>
    <property type="evidence" value="ECO:0007669"/>
    <property type="project" value="UniProtKB-KW"/>
</dbReference>
<dbReference type="Pfam" id="PF00106">
    <property type="entry name" value="adh_short"/>
    <property type="match status" value="1"/>
</dbReference>
<comment type="similarity">
    <text evidence="4">Belongs to the IspD/TarI cytidylyltransferase family. IspD subfamily.</text>
</comment>
<comment type="caution">
    <text evidence="5">The sequence shown here is derived from an EMBL/GenBank/DDBJ whole genome shotgun (WGS) entry which is preliminary data.</text>
</comment>
<proteinExistence type="inferred from homology"/>
<dbReference type="PRINTS" id="PR00080">
    <property type="entry name" value="SDRFAMILY"/>
</dbReference>
<dbReference type="InterPro" id="IPR050088">
    <property type="entry name" value="IspD/TarI_cytidylyltransf_bact"/>
</dbReference>
<dbReference type="RefSeq" id="WP_260218198.1">
    <property type="nucleotide sequence ID" value="NZ_JAJAGO010000005.1"/>
</dbReference>
<dbReference type="SUPFAM" id="SSF51735">
    <property type="entry name" value="NAD(P)-binding Rossmann-fold domains"/>
    <property type="match status" value="1"/>
</dbReference>